<protein>
    <recommendedName>
        <fullName evidence="3">Oxidoreductase HTATIP2</fullName>
    </recommendedName>
</protein>
<evidence type="ECO:0000313" key="1">
    <source>
        <dbReference type="EMBL" id="CAG5127244.1"/>
    </source>
</evidence>
<feature type="non-terminal residue" evidence="1">
    <location>
        <position position="183"/>
    </location>
</feature>
<proteinExistence type="predicted"/>
<dbReference type="EMBL" id="CAJHNH020002624">
    <property type="protein sequence ID" value="CAG5127244.1"/>
    <property type="molecule type" value="Genomic_DNA"/>
</dbReference>
<dbReference type="GO" id="GO:0005737">
    <property type="term" value="C:cytoplasm"/>
    <property type="evidence" value="ECO:0007669"/>
    <property type="project" value="TreeGrafter"/>
</dbReference>
<reference evidence="1" key="1">
    <citation type="submission" date="2021-04" db="EMBL/GenBank/DDBJ databases">
        <authorList>
            <consortium name="Molecular Ecology Group"/>
        </authorList>
    </citation>
    <scope>NUCLEOTIDE SEQUENCE</scope>
</reference>
<dbReference type="PANTHER" id="PTHR14097:SF7">
    <property type="entry name" value="OXIDOREDUCTASE HTATIP2"/>
    <property type="match status" value="1"/>
</dbReference>
<evidence type="ECO:0000313" key="2">
    <source>
        <dbReference type="Proteomes" id="UP000678393"/>
    </source>
</evidence>
<evidence type="ECO:0008006" key="3">
    <source>
        <dbReference type="Google" id="ProtNLM"/>
    </source>
</evidence>
<gene>
    <name evidence="1" type="ORF">CUNI_LOCUS12802</name>
</gene>
<dbReference type="Proteomes" id="UP000678393">
    <property type="component" value="Unassembled WGS sequence"/>
</dbReference>
<dbReference type="SUPFAM" id="SSF51735">
    <property type="entry name" value="NAD(P)-binding Rossmann-fold domains"/>
    <property type="match status" value="1"/>
</dbReference>
<name>A0A8S3ZCI0_9EUPU</name>
<dbReference type="InterPro" id="IPR036291">
    <property type="entry name" value="NAD(P)-bd_dom_sf"/>
</dbReference>
<dbReference type="PANTHER" id="PTHR14097">
    <property type="entry name" value="OXIDOREDUCTASE HTATIP2"/>
    <property type="match status" value="1"/>
</dbReference>
<accession>A0A8S3ZCI0</accession>
<organism evidence="1 2">
    <name type="scientific">Candidula unifasciata</name>
    <dbReference type="NCBI Taxonomy" id="100452"/>
    <lineage>
        <taxon>Eukaryota</taxon>
        <taxon>Metazoa</taxon>
        <taxon>Spiralia</taxon>
        <taxon>Lophotrochozoa</taxon>
        <taxon>Mollusca</taxon>
        <taxon>Gastropoda</taxon>
        <taxon>Heterobranchia</taxon>
        <taxon>Euthyneura</taxon>
        <taxon>Panpulmonata</taxon>
        <taxon>Eupulmonata</taxon>
        <taxon>Stylommatophora</taxon>
        <taxon>Helicina</taxon>
        <taxon>Helicoidea</taxon>
        <taxon>Geomitridae</taxon>
        <taxon>Candidula</taxon>
    </lineage>
</organism>
<dbReference type="OrthoDB" id="430436at2759"/>
<keyword evidence="2" id="KW-1185">Reference proteome</keyword>
<feature type="non-terminal residue" evidence="1">
    <location>
        <position position="1"/>
    </location>
</feature>
<comment type="caution">
    <text evidence="1">The sequence shown here is derived from an EMBL/GenBank/DDBJ whole genome shotgun (WGS) entry which is preliminary data.</text>
</comment>
<dbReference type="GO" id="GO:0051170">
    <property type="term" value="P:import into nucleus"/>
    <property type="evidence" value="ECO:0007669"/>
    <property type="project" value="TreeGrafter"/>
</dbReference>
<dbReference type="Gene3D" id="3.40.50.720">
    <property type="entry name" value="NAD(P)-binding Rossmann-like Domain"/>
    <property type="match status" value="2"/>
</dbReference>
<dbReference type="AlphaFoldDB" id="A0A8S3ZCI0"/>
<sequence>ESQETMEHFRSLGRSAFVIGYTGAVGKALVQELNKAKVFKKVVLIGRRNVSLDVGPEFEQKVMDFEKLDEHKDVFKDLDTGFCCLGTYRARDGLGEAEDGLSKMNLERVSIFKPAFLVCKRNERRIAEAIVKVVLTPMIYFFPTVMSVPVETVARAMVNNAVNLSNPSPVEIYENKQIHKLAH</sequence>